<sequence>MAEGGELVSKPLIRTVDRIHGVIKHMEDEYLRFAIDYPNDSSTIMHVPGTFECSDFKWGRLIFNRPANLFEGKGDILPKYSVDGNISLALCLETYAMENFRKKVYEVDG</sequence>
<reference evidence="1 2" key="1">
    <citation type="submission" date="2024-04" db="EMBL/GenBank/DDBJ databases">
        <authorList>
            <person name="Fracassetti M."/>
        </authorList>
    </citation>
    <scope>NUCLEOTIDE SEQUENCE [LARGE SCALE GENOMIC DNA]</scope>
</reference>
<accession>A0AAV2DWY5</accession>
<organism evidence="1 2">
    <name type="scientific">Linum trigynum</name>
    <dbReference type="NCBI Taxonomy" id="586398"/>
    <lineage>
        <taxon>Eukaryota</taxon>
        <taxon>Viridiplantae</taxon>
        <taxon>Streptophyta</taxon>
        <taxon>Embryophyta</taxon>
        <taxon>Tracheophyta</taxon>
        <taxon>Spermatophyta</taxon>
        <taxon>Magnoliopsida</taxon>
        <taxon>eudicotyledons</taxon>
        <taxon>Gunneridae</taxon>
        <taxon>Pentapetalae</taxon>
        <taxon>rosids</taxon>
        <taxon>fabids</taxon>
        <taxon>Malpighiales</taxon>
        <taxon>Linaceae</taxon>
        <taxon>Linum</taxon>
    </lineage>
</organism>
<evidence type="ECO:0000313" key="1">
    <source>
        <dbReference type="EMBL" id="CAL1378124.1"/>
    </source>
</evidence>
<dbReference type="Proteomes" id="UP001497516">
    <property type="component" value="Chromosome 3"/>
</dbReference>
<name>A0AAV2DWY5_9ROSI</name>
<evidence type="ECO:0008006" key="3">
    <source>
        <dbReference type="Google" id="ProtNLM"/>
    </source>
</evidence>
<dbReference type="InterPro" id="IPR023213">
    <property type="entry name" value="CAT-like_dom_sf"/>
</dbReference>
<dbReference type="Gene3D" id="3.30.559.10">
    <property type="entry name" value="Chloramphenicol acetyltransferase-like domain"/>
    <property type="match status" value="1"/>
</dbReference>
<evidence type="ECO:0000313" key="2">
    <source>
        <dbReference type="Proteomes" id="UP001497516"/>
    </source>
</evidence>
<dbReference type="EMBL" id="OZ034816">
    <property type="protein sequence ID" value="CAL1378124.1"/>
    <property type="molecule type" value="Genomic_DNA"/>
</dbReference>
<protein>
    <recommendedName>
        <fullName evidence="3">MATH domain-containing protein</fullName>
    </recommendedName>
</protein>
<proteinExistence type="predicted"/>
<gene>
    <name evidence="1" type="ORF">LTRI10_LOCUS19727</name>
</gene>
<dbReference type="AlphaFoldDB" id="A0AAV2DWY5"/>
<keyword evidence="2" id="KW-1185">Reference proteome</keyword>